<geneLocation type="plasmid" evidence="2">
    <name>pic001a</name>
</geneLocation>
<name>A0A3Q8XG41_ACIJO</name>
<dbReference type="Proteomes" id="UP000276980">
    <property type="component" value="Plasmid pIC001A"/>
</dbReference>
<keyword evidence="1" id="KW-0614">Plasmid</keyword>
<gene>
    <name evidence="1" type="ORF">CFH90_18140</name>
</gene>
<dbReference type="AlphaFoldDB" id="A0A3Q8XG41"/>
<evidence type="ECO:0000313" key="1">
    <source>
        <dbReference type="EMBL" id="AZN65834.1"/>
    </source>
</evidence>
<proteinExistence type="predicted"/>
<protein>
    <submittedName>
        <fullName evidence="1">Uncharacterized protein</fullName>
    </submittedName>
</protein>
<dbReference type="EMBL" id="CP022299">
    <property type="protein sequence ID" value="AZN65834.1"/>
    <property type="molecule type" value="Genomic_DNA"/>
</dbReference>
<organism evidence="1 2">
    <name type="scientific">Acinetobacter johnsonii</name>
    <dbReference type="NCBI Taxonomy" id="40214"/>
    <lineage>
        <taxon>Bacteria</taxon>
        <taxon>Pseudomonadati</taxon>
        <taxon>Pseudomonadota</taxon>
        <taxon>Gammaproteobacteria</taxon>
        <taxon>Moraxellales</taxon>
        <taxon>Moraxellaceae</taxon>
        <taxon>Acinetobacter</taxon>
    </lineage>
</organism>
<reference evidence="1 2" key="1">
    <citation type="submission" date="2017-06" db="EMBL/GenBank/DDBJ databases">
        <title>Complete Genome Sequence of the Carbazole-Degrading Bacterium Acinetobacter johnsonii IC001.</title>
        <authorList>
            <person name="Vejarano F."/>
            <person name="Suzuki-Minakuchi C."/>
            <person name="Ohtsubo Y."/>
            <person name="Tsuda M."/>
            <person name="Okada K."/>
            <person name="Nojiri H."/>
        </authorList>
    </citation>
    <scope>NUCLEOTIDE SEQUENCE [LARGE SCALE GENOMIC DNA]</scope>
    <source>
        <strain evidence="1 2">IC001</strain>
        <plasmid evidence="2">pic001a</plasmid>
    </source>
</reference>
<accession>A0A3Q8XG41</accession>
<sequence>MIPSYENFKDFKDAGEKILEYLHNHLGFALWMITRTESNDWIVLQAKDHEPYRVCRRVNILRDYPDDKIKIYP</sequence>
<evidence type="ECO:0000313" key="2">
    <source>
        <dbReference type="Proteomes" id="UP000276980"/>
    </source>
</evidence>